<dbReference type="InterPro" id="IPR003439">
    <property type="entry name" value="ABC_transporter-like_ATP-bd"/>
</dbReference>
<name>A0ABN2LKH3_9ACTN</name>
<comment type="subcellular location">
    <subcellularLocation>
        <location evidence="1">Cell membrane</location>
        <topology evidence="1">Multi-pass membrane protein</topology>
    </subcellularLocation>
</comment>
<feature type="transmembrane region" description="Helical" evidence="7">
    <location>
        <begin position="45"/>
        <end position="72"/>
    </location>
</feature>
<dbReference type="CDD" id="cd18550">
    <property type="entry name" value="ABC_6TM_exporter_like"/>
    <property type="match status" value="1"/>
</dbReference>
<evidence type="ECO:0000313" key="11">
    <source>
        <dbReference type="Proteomes" id="UP001500218"/>
    </source>
</evidence>
<gene>
    <name evidence="10" type="ORF">GCM10009682_11520</name>
</gene>
<keyword evidence="11" id="KW-1185">Reference proteome</keyword>
<feature type="domain" description="ABC transporter" evidence="8">
    <location>
        <begin position="384"/>
        <end position="619"/>
    </location>
</feature>
<dbReference type="Gene3D" id="1.20.1560.10">
    <property type="entry name" value="ABC transporter type 1, transmembrane domain"/>
    <property type="match status" value="1"/>
</dbReference>
<evidence type="ECO:0000259" key="8">
    <source>
        <dbReference type="PROSITE" id="PS50893"/>
    </source>
</evidence>
<dbReference type="PANTHER" id="PTHR43394:SF1">
    <property type="entry name" value="ATP-BINDING CASSETTE SUB-FAMILY B MEMBER 10, MITOCHONDRIAL"/>
    <property type="match status" value="1"/>
</dbReference>
<comment type="caution">
    <text evidence="10">The sequence shown here is derived from an EMBL/GenBank/DDBJ whole genome shotgun (WGS) entry which is preliminary data.</text>
</comment>
<evidence type="ECO:0000256" key="2">
    <source>
        <dbReference type="ARBA" id="ARBA00022692"/>
    </source>
</evidence>
<dbReference type="Proteomes" id="UP001500218">
    <property type="component" value="Unassembled WGS sequence"/>
</dbReference>
<dbReference type="InterPro" id="IPR027417">
    <property type="entry name" value="P-loop_NTPase"/>
</dbReference>
<evidence type="ECO:0000256" key="4">
    <source>
        <dbReference type="ARBA" id="ARBA00022840"/>
    </source>
</evidence>
<reference evidence="10 11" key="1">
    <citation type="journal article" date="2019" name="Int. J. Syst. Evol. Microbiol.">
        <title>The Global Catalogue of Microorganisms (GCM) 10K type strain sequencing project: providing services to taxonomists for standard genome sequencing and annotation.</title>
        <authorList>
            <consortium name="The Broad Institute Genomics Platform"/>
            <consortium name="The Broad Institute Genome Sequencing Center for Infectious Disease"/>
            <person name="Wu L."/>
            <person name="Ma J."/>
        </authorList>
    </citation>
    <scope>NUCLEOTIDE SEQUENCE [LARGE SCALE GENOMIC DNA]</scope>
    <source>
        <strain evidence="10 11">JCM 13250</strain>
    </source>
</reference>
<sequence length="651" mass="69796">MGHPMGSAWGMLRSYRREKELGDRRVDRQTALRVLRFARPYRTAITIFLVTVVFSSGIAVLTPLVAGWVINAISAGGPGAGAEVVRLALLIAGLAVVDTALTLVQRFYSSRIGEGIIFALRTQVYDHVQRMPLQFFTRTQTGALVSRLNNDVLGAQQAFTSTLSGTVGNIISLVLTAGVMFTLSWQVTLLSLLLVPVFLLPARTVGRRLADITRESYQLDAKMNATMTERFGVAGALLVKLFGRPGAEADRFAARAARVRDIGVQQAMYSTTFFAAMMLIASLATALTYGLGGWLAVQGAVTPGTVVTLALLLARLYGPITALSNVRVNILSALVSFQRVFEVLDLPPGISEKADPTTIPPGSSKVEFRGVSFRYPSAAEVSLASLEDVAALDRTVSEPVLRGVSFTVEPGQMVALVGPSGAGKSTTAMLLPRVYDVTEGAVLVGDVDVRDASLASLRDTIGVVTQDSHLFHETIAENLRYAKPDATDDEIWTALDRAQVGPLVRSLPDGLETVVGERGYRFSGGEKQRIAIARLLLKGPSIVILDEATAHLDSESEAAVQRALTEALTGRTALVIAHRLSTVRDADLLLVLDNGRIVERGTHDELVAAGGLYSELYHTQFAVADSPRPFADSADDAEPVVLVAPERDYAD</sequence>
<keyword evidence="5 7" id="KW-1133">Transmembrane helix</keyword>
<dbReference type="EMBL" id="BAAALT010000028">
    <property type="protein sequence ID" value="GAA1791225.1"/>
    <property type="molecule type" value="Genomic_DNA"/>
</dbReference>
<evidence type="ECO:0000259" key="9">
    <source>
        <dbReference type="PROSITE" id="PS50929"/>
    </source>
</evidence>
<dbReference type="SMART" id="SM00382">
    <property type="entry name" value="AAA"/>
    <property type="match status" value="1"/>
</dbReference>
<protein>
    <submittedName>
        <fullName evidence="10">ABC transporter ATP-binding protein</fullName>
    </submittedName>
</protein>
<evidence type="ECO:0000256" key="7">
    <source>
        <dbReference type="SAM" id="Phobius"/>
    </source>
</evidence>
<keyword evidence="2 7" id="KW-0812">Transmembrane</keyword>
<feature type="transmembrane region" description="Helical" evidence="7">
    <location>
        <begin position="84"/>
        <end position="104"/>
    </location>
</feature>
<accession>A0ABN2LKH3</accession>
<dbReference type="SUPFAM" id="SSF52540">
    <property type="entry name" value="P-loop containing nucleoside triphosphate hydrolases"/>
    <property type="match status" value="1"/>
</dbReference>
<evidence type="ECO:0000256" key="3">
    <source>
        <dbReference type="ARBA" id="ARBA00022741"/>
    </source>
</evidence>
<dbReference type="Pfam" id="PF00005">
    <property type="entry name" value="ABC_tran"/>
    <property type="match status" value="1"/>
</dbReference>
<evidence type="ECO:0000256" key="6">
    <source>
        <dbReference type="ARBA" id="ARBA00023136"/>
    </source>
</evidence>
<dbReference type="InterPro" id="IPR017871">
    <property type="entry name" value="ABC_transporter-like_CS"/>
</dbReference>
<dbReference type="InterPro" id="IPR003593">
    <property type="entry name" value="AAA+_ATPase"/>
</dbReference>
<keyword evidence="3" id="KW-0547">Nucleotide-binding</keyword>
<dbReference type="InterPro" id="IPR036640">
    <property type="entry name" value="ABC1_TM_sf"/>
</dbReference>
<dbReference type="InterPro" id="IPR011527">
    <property type="entry name" value="ABC1_TM_dom"/>
</dbReference>
<keyword evidence="6 7" id="KW-0472">Membrane</keyword>
<keyword evidence="4 10" id="KW-0067">ATP-binding</keyword>
<dbReference type="Pfam" id="PF00664">
    <property type="entry name" value="ABC_membrane"/>
    <property type="match status" value="1"/>
</dbReference>
<feature type="transmembrane region" description="Helical" evidence="7">
    <location>
        <begin position="267"/>
        <end position="289"/>
    </location>
</feature>
<organism evidence="10 11">
    <name type="scientific">Luedemannella flava</name>
    <dbReference type="NCBI Taxonomy" id="349316"/>
    <lineage>
        <taxon>Bacteria</taxon>
        <taxon>Bacillati</taxon>
        <taxon>Actinomycetota</taxon>
        <taxon>Actinomycetes</taxon>
        <taxon>Micromonosporales</taxon>
        <taxon>Micromonosporaceae</taxon>
        <taxon>Luedemannella</taxon>
    </lineage>
</organism>
<dbReference type="SUPFAM" id="SSF90123">
    <property type="entry name" value="ABC transporter transmembrane region"/>
    <property type="match status" value="1"/>
</dbReference>
<dbReference type="PANTHER" id="PTHR43394">
    <property type="entry name" value="ATP-DEPENDENT PERMEASE MDL1, MITOCHONDRIAL"/>
    <property type="match status" value="1"/>
</dbReference>
<dbReference type="Gene3D" id="3.40.50.300">
    <property type="entry name" value="P-loop containing nucleotide triphosphate hydrolases"/>
    <property type="match status" value="1"/>
</dbReference>
<evidence type="ECO:0000313" key="10">
    <source>
        <dbReference type="EMBL" id="GAA1791225.1"/>
    </source>
</evidence>
<evidence type="ECO:0000256" key="5">
    <source>
        <dbReference type="ARBA" id="ARBA00022989"/>
    </source>
</evidence>
<feature type="domain" description="ABC transmembrane type-1" evidence="9">
    <location>
        <begin position="47"/>
        <end position="332"/>
    </location>
</feature>
<proteinExistence type="predicted"/>
<dbReference type="InterPro" id="IPR039421">
    <property type="entry name" value="Type_1_exporter"/>
</dbReference>
<feature type="transmembrane region" description="Helical" evidence="7">
    <location>
        <begin position="170"/>
        <end position="200"/>
    </location>
</feature>
<evidence type="ECO:0000256" key="1">
    <source>
        <dbReference type="ARBA" id="ARBA00004651"/>
    </source>
</evidence>
<feature type="transmembrane region" description="Helical" evidence="7">
    <location>
        <begin position="295"/>
        <end position="317"/>
    </location>
</feature>
<dbReference type="PROSITE" id="PS50893">
    <property type="entry name" value="ABC_TRANSPORTER_2"/>
    <property type="match status" value="1"/>
</dbReference>
<dbReference type="GO" id="GO:0005524">
    <property type="term" value="F:ATP binding"/>
    <property type="evidence" value="ECO:0007669"/>
    <property type="project" value="UniProtKB-KW"/>
</dbReference>
<dbReference type="PROSITE" id="PS00211">
    <property type="entry name" value="ABC_TRANSPORTER_1"/>
    <property type="match status" value="1"/>
</dbReference>
<dbReference type="PROSITE" id="PS50929">
    <property type="entry name" value="ABC_TM1F"/>
    <property type="match status" value="1"/>
</dbReference>